<name>A0A1I3LJD3_9SPIR</name>
<proteinExistence type="predicted"/>
<reference evidence="2" key="1">
    <citation type="submission" date="2016-10" db="EMBL/GenBank/DDBJ databases">
        <authorList>
            <person name="Varghese N."/>
            <person name="Submissions S."/>
        </authorList>
    </citation>
    <scope>NUCLEOTIDE SEQUENCE [LARGE SCALE GENOMIC DNA]</scope>
    <source>
        <strain evidence="2">XBD1002</strain>
    </source>
</reference>
<gene>
    <name evidence="1" type="ORF">SAMN04487775_10723</name>
</gene>
<dbReference type="AlphaFoldDB" id="A0A1I3LJD3"/>
<dbReference type="RefSeq" id="WP_074932187.1">
    <property type="nucleotide sequence ID" value="NZ_FORI01000007.1"/>
</dbReference>
<evidence type="ECO:0000313" key="1">
    <source>
        <dbReference type="EMBL" id="SFI84899.1"/>
    </source>
</evidence>
<accession>A0A1I3LJD3</accession>
<keyword evidence="2" id="KW-1185">Reference proteome</keyword>
<organism evidence="1 2">
    <name type="scientific">Treponema bryantii</name>
    <dbReference type="NCBI Taxonomy" id="163"/>
    <lineage>
        <taxon>Bacteria</taxon>
        <taxon>Pseudomonadati</taxon>
        <taxon>Spirochaetota</taxon>
        <taxon>Spirochaetia</taxon>
        <taxon>Spirochaetales</taxon>
        <taxon>Treponemataceae</taxon>
        <taxon>Treponema</taxon>
    </lineage>
</organism>
<dbReference type="Proteomes" id="UP000182737">
    <property type="component" value="Unassembled WGS sequence"/>
</dbReference>
<sequence>MIEIENWDYEFNGMTAMMKREKKWLLEQCQKDLWKCDFWKPAFYKVLNRHSYQDEFYLLGSEPTPQFVDKYLHKVLKRLQGKYEVACRRVTAKDFVELNLGISYVSTHTRKRQLTTLSELDVYVDDSQIIVSLLPYSVLACNYKLDEYLVVENVINDLCEELLAAPVKQISDFQKYRKKLDTDQKSLNLKTIEIARSSIYSLYKKSSEESDNILQGYLFTALGIDGKGVCILHKDFLENPQILTAKLQKK</sequence>
<evidence type="ECO:0000313" key="2">
    <source>
        <dbReference type="Proteomes" id="UP000182737"/>
    </source>
</evidence>
<protein>
    <submittedName>
        <fullName evidence="1">Uncharacterized protein</fullName>
    </submittedName>
</protein>
<dbReference type="EMBL" id="FORI01000007">
    <property type="protein sequence ID" value="SFI84899.1"/>
    <property type="molecule type" value="Genomic_DNA"/>
</dbReference>